<evidence type="ECO:0008006" key="5">
    <source>
        <dbReference type="Google" id="ProtNLM"/>
    </source>
</evidence>
<dbReference type="InterPro" id="IPR037176">
    <property type="entry name" value="Osmotin/thaumatin-like_sf"/>
</dbReference>
<accession>A0A0D9XG30</accession>
<feature type="compositionally biased region" description="Polar residues" evidence="1">
    <location>
        <begin position="483"/>
        <end position="493"/>
    </location>
</feature>
<dbReference type="PANTHER" id="PTHR31048">
    <property type="entry name" value="OS03G0233200 PROTEIN"/>
    <property type="match status" value="1"/>
</dbReference>
<dbReference type="HOGENOM" id="CLU_496439_0_0_1"/>
<dbReference type="STRING" id="77586.A0A0D9XG30"/>
<dbReference type="SMART" id="SM00205">
    <property type="entry name" value="THN"/>
    <property type="match status" value="2"/>
</dbReference>
<dbReference type="Proteomes" id="UP000032180">
    <property type="component" value="Chromosome 9"/>
</dbReference>
<feature type="region of interest" description="Disordered" evidence="1">
    <location>
        <begin position="482"/>
        <end position="503"/>
    </location>
</feature>
<keyword evidence="4" id="KW-1185">Reference proteome</keyword>
<dbReference type="AlphaFoldDB" id="A0A0D9XG30"/>
<reference evidence="3 4" key="1">
    <citation type="submission" date="2012-08" db="EMBL/GenBank/DDBJ databases">
        <title>Oryza genome evolution.</title>
        <authorList>
            <person name="Wing R.A."/>
        </authorList>
    </citation>
    <scope>NUCLEOTIDE SEQUENCE</scope>
</reference>
<organism evidence="3 4">
    <name type="scientific">Leersia perrieri</name>
    <dbReference type="NCBI Taxonomy" id="77586"/>
    <lineage>
        <taxon>Eukaryota</taxon>
        <taxon>Viridiplantae</taxon>
        <taxon>Streptophyta</taxon>
        <taxon>Embryophyta</taxon>
        <taxon>Tracheophyta</taxon>
        <taxon>Spermatophyta</taxon>
        <taxon>Magnoliopsida</taxon>
        <taxon>Liliopsida</taxon>
        <taxon>Poales</taxon>
        <taxon>Poaceae</taxon>
        <taxon>BOP clade</taxon>
        <taxon>Oryzoideae</taxon>
        <taxon>Oryzeae</taxon>
        <taxon>Oryzinae</taxon>
        <taxon>Leersia</taxon>
    </lineage>
</organism>
<dbReference type="Gene3D" id="2.60.110.10">
    <property type="entry name" value="Thaumatin"/>
    <property type="match status" value="2"/>
</dbReference>
<reference evidence="4" key="2">
    <citation type="submission" date="2013-12" db="EMBL/GenBank/DDBJ databases">
        <authorList>
            <person name="Yu Y."/>
            <person name="Lee S."/>
            <person name="de Baynast K."/>
            <person name="Wissotski M."/>
            <person name="Liu L."/>
            <person name="Talag J."/>
            <person name="Goicoechea J."/>
            <person name="Angelova A."/>
            <person name="Jetty R."/>
            <person name="Kudrna D."/>
            <person name="Golser W."/>
            <person name="Rivera L."/>
            <person name="Zhang J."/>
            <person name="Wing R."/>
        </authorList>
    </citation>
    <scope>NUCLEOTIDE SEQUENCE</scope>
</reference>
<keyword evidence="2" id="KW-0732">Signal</keyword>
<feature type="chain" id="PRO_5002349845" description="Thaumatin-like protein" evidence="2">
    <location>
        <begin position="23"/>
        <end position="543"/>
    </location>
</feature>
<reference evidence="3" key="3">
    <citation type="submission" date="2015-04" db="UniProtKB">
        <authorList>
            <consortium name="EnsemblPlants"/>
        </authorList>
    </citation>
    <scope>IDENTIFICATION</scope>
</reference>
<dbReference type="CDD" id="cd09218">
    <property type="entry name" value="TLP-PA"/>
    <property type="match status" value="2"/>
</dbReference>
<sequence>MAPTCYLLAATLLLTSISRALCATFTLTNSCTYTVWPGLLSSAGSPPLATTGFALAPGESRAVDAPPSWSGRIWARTLCATDASTNRFSCATGDCGSGAVAPATLAEFTLNGAGGNDFYDVSLVDGYNLPMVVAPQGGGDGGGAATCGATGCLVDLNAACPGELRVAAGGGGGGGAIACRSACEAFGTAEYCCSGEYGTPATCRPSAYSQFFKNACPRAYSYAYDDATSEFIAPGAKMASSTATTSLILIILSFFQGLADGVTFTFTNRCRGTVWPGILSNSGSSSLGTTGFALAAGETKSLTAPSGWSGRFWARTGCNFDPSGKGTCATGDCGSGEVECHGAGAAPPATLIEFTLDGSGGKDYYDVSLVDGYNLPVVVESASPSAKCPVTGCVVNLNERCPAELRAGLDGQACRSACEAFGTPEYCCSGEYGNPDTCHPSVYSQMFKTACPRSYSYAYDDATSTFTCSGTDYSITFCPRPGNPNSQKSSNDPSPRPKDPQLEDDSWLASLATGEVDGASMASTSLLLQATLAVAVMALLVLH</sequence>
<evidence type="ECO:0000256" key="2">
    <source>
        <dbReference type="SAM" id="SignalP"/>
    </source>
</evidence>
<dbReference type="PROSITE" id="PS00316">
    <property type="entry name" value="THAUMATIN_1"/>
    <property type="match status" value="1"/>
</dbReference>
<evidence type="ECO:0000256" key="1">
    <source>
        <dbReference type="SAM" id="MobiDB-lite"/>
    </source>
</evidence>
<dbReference type="Pfam" id="PF00314">
    <property type="entry name" value="Thaumatin"/>
    <property type="match status" value="2"/>
</dbReference>
<proteinExistence type="predicted"/>
<evidence type="ECO:0000313" key="3">
    <source>
        <dbReference type="EnsemblPlants" id="LPERR09G13640.1"/>
    </source>
</evidence>
<dbReference type="PRINTS" id="PR00347">
    <property type="entry name" value="THAUMATIN"/>
</dbReference>
<dbReference type="EnsemblPlants" id="LPERR09G13640.1">
    <property type="protein sequence ID" value="LPERR09G13640.1"/>
    <property type="gene ID" value="LPERR09G13640"/>
</dbReference>
<evidence type="ECO:0000313" key="4">
    <source>
        <dbReference type="Proteomes" id="UP000032180"/>
    </source>
</evidence>
<dbReference type="SUPFAM" id="SSF49870">
    <property type="entry name" value="Osmotin, thaumatin-like protein"/>
    <property type="match status" value="2"/>
</dbReference>
<feature type="signal peptide" evidence="2">
    <location>
        <begin position="1"/>
        <end position="22"/>
    </location>
</feature>
<dbReference type="PROSITE" id="PS51367">
    <property type="entry name" value="THAUMATIN_2"/>
    <property type="match status" value="2"/>
</dbReference>
<dbReference type="eggNOG" id="ENOG502QPIR">
    <property type="taxonomic scope" value="Eukaryota"/>
</dbReference>
<name>A0A0D9XG30_9ORYZ</name>
<dbReference type="InterPro" id="IPR001938">
    <property type="entry name" value="Thaumatin"/>
</dbReference>
<dbReference type="Gramene" id="LPERR09G13640.1">
    <property type="protein sequence ID" value="LPERR09G13640.1"/>
    <property type="gene ID" value="LPERR09G13640"/>
</dbReference>
<dbReference type="InterPro" id="IPR017949">
    <property type="entry name" value="Thaumatin_CS"/>
</dbReference>
<protein>
    <recommendedName>
        <fullName evidence="5">Thaumatin-like protein</fullName>
    </recommendedName>
</protein>
<dbReference type="FunFam" id="2.60.110.10:FF:000001">
    <property type="entry name" value="THAUMATIN-LIKE PROTEIN 1"/>
    <property type="match status" value="2"/>
</dbReference>